<dbReference type="Pfam" id="PF00581">
    <property type="entry name" value="Rhodanese"/>
    <property type="match status" value="1"/>
</dbReference>
<dbReference type="HAMAP" id="MF_00469">
    <property type="entry name" value="TrhO"/>
    <property type="match status" value="1"/>
</dbReference>
<dbReference type="InterPro" id="IPR020936">
    <property type="entry name" value="TrhO"/>
</dbReference>
<dbReference type="Gene3D" id="3.40.250.10">
    <property type="entry name" value="Rhodanese-like domain"/>
    <property type="match status" value="1"/>
</dbReference>
<dbReference type="Pfam" id="PF17773">
    <property type="entry name" value="UPF0176_N"/>
    <property type="match status" value="1"/>
</dbReference>
<dbReference type="EMBL" id="BDLU01000010">
    <property type="protein sequence ID" value="GCE82079.1"/>
    <property type="molecule type" value="Genomic_DNA"/>
</dbReference>
<feature type="domain" description="Rhodanese" evidence="3">
    <location>
        <begin position="170"/>
        <end position="268"/>
    </location>
</feature>
<evidence type="ECO:0000259" key="3">
    <source>
        <dbReference type="PROSITE" id="PS50206"/>
    </source>
</evidence>
<evidence type="ECO:0000256" key="1">
    <source>
        <dbReference type="HAMAP-Rule" id="MF_00469"/>
    </source>
</evidence>
<evidence type="ECO:0000256" key="2">
    <source>
        <dbReference type="SAM" id="MobiDB-lite"/>
    </source>
</evidence>
<dbReference type="Gene3D" id="3.30.70.100">
    <property type="match status" value="1"/>
</dbReference>
<dbReference type="AlphaFoldDB" id="A0A4P5NKR9"/>
<accession>A0A4P5NKR9</accession>
<comment type="function">
    <text evidence="1">Catalyzes oxygen-dependent 5-hydroxyuridine (ho5U) modification at position 34 in tRNAs.</text>
</comment>
<comment type="caution">
    <text evidence="4">The sequence shown here is derived from an EMBL/GenBank/DDBJ whole genome shotgun (WGS) entry which is preliminary data.</text>
</comment>
<sequence>MTALTACAGNRACPVRLTGFRQRSLLKRMVAIVTDSSPSTAPAATAATLPIRVAALYHFTPFADCATVRAQLLDACHELGIRGILLVAHEGINGTIAGTDEAIDRILGIIRALPGCADLEVKFSRAPVLPFHRMKVRIKREIVTMGVEGLDPRRDVGHYVAPDEWNALISDPDTIVIDTRNDYEVAIGTFRGAIDPGTRTFREFPQWFRSQRQNLLEQGRTPKIAMFCTGGIRCEKATAFVRAEGVEDVFHLQGGILKYLETVPKDESLWDGECFVFDQRVSVGHGLKPGTFDICHACRTPLSKADRASPDYVEGVSCPHCADQRTETQRRRYAERERQIQLATQKGMHHLGLPQPGMEHDNPSRDKETT</sequence>
<proteinExistence type="inferred from homology"/>
<comment type="similarity">
    <text evidence="1">Belongs to the TrhO family.</text>
</comment>
<dbReference type="CDD" id="cd01518">
    <property type="entry name" value="RHOD_YceA"/>
    <property type="match status" value="1"/>
</dbReference>
<dbReference type="InterPro" id="IPR001763">
    <property type="entry name" value="Rhodanese-like_dom"/>
</dbReference>
<dbReference type="InterPro" id="IPR036873">
    <property type="entry name" value="Rhodanese-like_dom_sf"/>
</dbReference>
<name>A0A4P5NKR9_9PROT</name>
<dbReference type="GO" id="GO:0016705">
    <property type="term" value="F:oxidoreductase activity, acting on paired donors, with incorporation or reduction of molecular oxygen"/>
    <property type="evidence" value="ECO:0007669"/>
    <property type="project" value="UniProtKB-UniRule"/>
</dbReference>
<dbReference type="SUPFAM" id="SSF52821">
    <property type="entry name" value="Rhodanese/Cell cycle control phosphatase"/>
    <property type="match status" value="1"/>
</dbReference>
<evidence type="ECO:0000313" key="4">
    <source>
        <dbReference type="EMBL" id="GCE82079.1"/>
    </source>
</evidence>
<protein>
    <recommendedName>
        <fullName evidence="1">tRNA uridine(34) hydroxylase</fullName>
        <ecNumber evidence="1">1.14.-.-</ecNumber>
    </recommendedName>
    <alternativeName>
        <fullName evidence="1">tRNA hydroxylation protein O</fullName>
    </alternativeName>
</protein>
<evidence type="ECO:0000313" key="5">
    <source>
        <dbReference type="Proteomes" id="UP000315095"/>
    </source>
</evidence>
<organism evidence="4 5">
    <name type="scientific">Komagataeibacter diospyri</name>
    <dbReference type="NCBI Taxonomy" id="1932662"/>
    <lineage>
        <taxon>Bacteria</taxon>
        <taxon>Pseudomonadati</taxon>
        <taxon>Pseudomonadota</taxon>
        <taxon>Alphaproteobacteria</taxon>
        <taxon>Acetobacterales</taxon>
        <taxon>Acetobacteraceae</taxon>
        <taxon>Komagataeibacter</taxon>
    </lineage>
</organism>
<dbReference type="PANTHER" id="PTHR43268">
    <property type="entry name" value="THIOSULFATE SULFURTRANSFERASE/RHODANESE-LIKE DOMAIN-CONTAINING PROTEIN 2"/>
    <property type="match status" value="1"/>
</dbReference>
<dbReference type="SMART" id="SM00450">
    <property type="entry name" value="RHOD"/>
    <property type="match status" value="1"/>
</dbReference>
<dbReference type="PANTHER" id="PTHR43268:SF3">
    <property type="entry name" value="RHODANESE-LIKE DOMAIN-CONTAINING PROTEIN 7-RELATED"/>
    <property type="match status" value="1"/>
</dbReference>
<keyword evidence="1" id="KW-0819">tRNA processing</keyword>
<feature type="region of interest" description="Disordered" evidence="2">
    <location>
        <begin position="343"/>
        <end position="370"/>
    </location>
</feature>
<gene>
    <name evidence="1" type="primary">trhO</name>
    <name evidence="4" type="ORF">MSKU9_0220</name>
</gene>
<keyword evidence="1" id="KW-0560">Oxidoreductase</keyword>
<reference evidence="5" key="1">
    <citation type="submission" date="2017-01" db="EMBL/GenBank/DDBJ databases">
        <title>Komagataeibacter sp. MSKU9 whole genome sequencing project.</title>
        <authorList>
            <person name="Matsutani M."/>
            <person name="Naloka K."/>
            <person name="Theeragool G."/>
            <person name="Yakushi T."/>
            <person name="Matsushita K."/>
        </authorList>
    </citation>
    <scope>NUCLEOTIDE SEQUENCE [LARGE SCALE GENOMIC DNA]</scope>
    <source>
        <strain evidence="5">MSKU9</strain>
    </source>
</reference>
<dbReference type="InterPro" id="IPR040503">
    <property type="entry name" value="TRHO_N"/>
</dbReference>
<dbReference type="Proteomes" id="UP000315095">
    <property type="component" value="Unassembled WGS sequence"/>
</dbReference>
<comment type="catalytic activity">
    <reaction evidence="1">
        <text>uridine(34) in tRNA + AH2 + O2 = 5-hydroxyuridine(34) in tRNA + A + H2O</text>
        <dbReference type="Rhea" id="RHEA:64224"/>
        <dbReference type="Rhea" id="RHEA-COMP:11727"/>
        <dbReference type="Rhea" id="RHEA-COMP:13381"/>
        <dbReference type="ChEBI" id="CHEBI:13193"/>
        <dbReference type="ChEBI" id="CHEBI:15377"/>
        <dbReference type="ChEBI" id="CHEBI:15379"/>
        <dbReference type="ChEBI" id="CHEBI:17499"/>
        <dbReference type="ChEBI" id="CHEBI:65315"/>
        <dbReference type="ChEBI" id="CHEBI:136877"/>
    </reaction>
</comment>
<dbReference type="EC" id="1.14.-.-" evidence="1"/>
<keyword evidence="5" id="KW-1185">Reference proteome</keyword>
<feature type="compositionally biased region" description="Basic and acidic residues" evidence="2">
    <location>
        <begin position="358"/>
        <end position="370"/>
    </location>
</feature>
<dbReference type="PROSITE" id="PS50206">
    <property type="entry name" value="RHODANESE_3"/>
    <property type="match status" value="1"/>
</dbReference>
<dbReference type="NCBIfam" id="NF001136">
    <property type="entry name" value="PRK00142.1-4"/>
    <property type="match status" value="1"/>
</dbReference>
<dbReference type="GO" id="GO:0006400">
    <property type="term" value="P:tRNA modification"/>
    <property type="evidence" value="ECO:0007669"/>
    <property type="project" value="UniProtKB-UniRule"/>
</dbReference>